<keyword evidence="1" id="KW-1133">Transmembrane helix</keyword>
<sequence>MIRSKTMLLLALVLFIASIVLNFPFPHSDPYGETIASELNIPTKSANGWYYVGFASLLLFISSLFFLSNSLNKYHGRIILLAIVVVMFAPPMIASTFQKAFATGIYAVSYESNLSNCHFEMLDETTLRGECVLPFENYSKNEVQFSVEFYEKYFIEDDVLMVTLLNNHAPYEVMLKGYERRNVKIESNIDVSNLENYVENGDTSGMNIIIKSGEKMRKL</sequence>
<name>A0A942TK70_9BACI</name>
<keyword evidence="3" id="KW-1185">Reference proteome</keyword>
<feature type="transmembrane region" description="Helical" evidence="1">
    <location>
        <begin position="79"/>
        <end position="97"/>
    </location>
</feature>
<dbReference type="RefSeq" id="WP_213108948.1">
    <property type="nucleotide sequence ID" value="NZ_JAGYPJ010000001.1"/>
</dbReference>
<evidence type="ECO:0000313" key="2">
    <source>
        <dbReference type="EMBL" id="MBS4198162.1"/>
    </source>
</evidence>
<keyword evidence="1" id="KW-0812">Transmembrane</keyword>
<accession>A0A942TK70</accession>
<keyword evidence="1" id="KW-0472">Membrane</keyword>
<proteinExistence type="predicted"/>
<feature type="transmembrane region" description="Helical" evidence="1">
    <location>
        <begin position="48"/>
        <end position="67"/>
    </location>
</feature>
<evidence type="ECO:0000313" key="3">
    <source>
        <dbReference type="Proteomes" id="UP000682713"/>
    </source>
</evidence>
<gene>
    <name evidence="2" type="ORF">KHA93_00625</name>
</gene>
<evidence type="ECO:0000256" key="1">
    <source>
        <dbReference type="SAM" id="Phobius"/>
    </source>
</evidence>
<dbReference type="EMBL" id="JAGYPJ010000001">
    <property type="protein sequence ID" value="MBS4198162.1"/>
    <property type="molecule type" value="Genomic_DNA"/>
</dbReference>
<protein>
    <submittedName>
        <fullName evidence="2">Uncharacterized protein</fullName>
    </submittedName>
</protein>
<comment type="caution">
    <text evidence="2">The sequence shown here is derived from an EMBL/GenBank/DDBJ whole genome shotgun (WGS) entry which is preliminary data.</text>
</comment>
<organism evidence="2 3">
    <name type="scientific">Lederbergia citrisecunda</name>
    <dbReference type="NCBI Taxonomy" id="2833583"/>
    <lineage>
        <taxon>Bacteria</taxon>
        <taxon>Bacillati</taxon>
        <taxon>Bacillota</taxon>
        <taxon>Bacilli</taxon>
        <taxon>Bacillales</taxon>
        <taxon>Bacillaceae</taxon>
        <taxon>Lederbergia</taxon>
    </lineage>
</organism>
<reference evidence="2 3" key="1">
    <citation type="submission" date="2021-05" db="EMBL/GenBank/DDBJ databases">
        <title>Novel Bacillus species.</title>
        <authorList>
            <person name="Liu G."/>
        </authorList>
    </citation>
    <scope>NUCLEOTIDE SEQUENCE [LARGE SCALE GENOMIC DNA]</scope>
    <source>
        <strain evidence="2 3">FJAT-49732</strain>
    </source>
</reference>
<dbReference type="AlphaFoldDB" id="A0A942TK70"/>
<dbReference type="Proteomes" id="UP000682713">
    <property type="component" value="Unassembled WGS sequence"/>
</dbReference>